<dbReference type="Proteomes" id="UP000823775">
    <property type="component" value="Unassembled WGS sequence"/>
</dbReference>
<name>A0ABS8S7I1_DATST</name>
<evidence type="ECO:0000313" key="1">
    <source>
        <dbReference type="EMBL" id="MCD7454601.1"/>
    </source>
</evidence>
<protein>
    <submittedName>
        <fullName evidence="1">Uncharacterized protein</fullName>
    </submittedName>
</protein>
<sequence length="119" mass="13192">MGREEIGKSVGLGGWYLVVFRLFMKRNEREERKGWRRKETVAGMCMVSGSGDFLPAGTGTTDREGCLRAEGVWLALVVHKLAPVVRRLTPVVRKWAPTVQRLAPVVHILAPAVHSSKGK</sequence>
<reference evidence="1 2" key="1">
    <citation type="journal article" date="2021" name="BMC Genomics">
        <title>Datura genome reveals duplications of psychoactive alkaloid biosynthetic genes and high mutation rate following tissue culture.</title>
        <authorList>
            <person name="Rajewski A."/>
            <person name="Carter-House D."/>
            <person name="Stajich J."/>
            <person name="Litt A."/>
        </authorList>
    </citation>
    <scope>NUCLEOTIDE SEQUENCE [LARGE SCALE GENOMIC DNA]</scope>
    <source>
        <strain evidence="1">AR-01</strain>
    </source>
</reference>
<evidence type="ECO:0000313" key="2">
    <source>
        <dbReference type="Proteomes" id="UP000823775"/>
    </source>
</evidence>
<organism evidence="1 2">
    <name type="scientific">Datura stramonium</name>
    <name type="common">Jimsonweed</name>
    <name type="synonym">Common thornapple</name>
    <dbReference type="NCBI Taxonomy" id="4076"/>
    <lineage>
        <taxon>Eukaryota</taxon>
        <taxon>Viridiplantae</taxon>
        <taxon>Streptophyta</taxon>
        <taxon>Embryophyta</taxon>
        <taxon>Tracheophyta</taxon>
        <taxon>Spermatophyta</taxon>
        <taxon>Magnoliopsida</taxon>
        <taxon>eudicotyledons</taxon>
        <taxon>Gunneridae</taxon>
        <taxon>Pentapetalae</taxon>
        <taxon>asterids</taxon>
        <taxon>lamiids</taxon>
        <taxon>Solanales</taxon>
        <taxon>Solanaceae</taxon>
        <taxon>Solanoideae</taxon>
        <taxon>Datureae</taxon>
        <taxon>Datura</taxon>
    </lineage>
</organism>
<accession>A0ABS8S7I1</accession>
<dbReference type="EMBL" id="JACEIK010000308">
    <property type="protein sequence ID" value="MCD7454601.1"/>
    <property type="molecule type" value="Genomic_DNA"/>
</dbReference>
<gene>
    <name evidence="1" type="ORF">HAX54_025347</name>
</gene>
<keyword evidence="2" id="KW-1185">Reference proteome</keyword>
<proteinExistence type="predicted"/>
<comment type="caution">
    <text evidence="1">The sequence shown here is derived from an EMBL/GenBank/DDBJ whole genome shotgun (WGS) entry which is preliminary data.</text>
</comment>